<keyword evidence="2" id="KW-1185">Reference proteome</keyword>
<dbReference type="EMBL" id="JACATN010000001">
    <property type="protein sequence ID" value="MBT2160479.1"/>
    <property type="molecule type" value="Genomic_DNA"/>
</dbReference>
<sequence length="195" mass="22006">MYGLLFQFFSNTTKVGFWLILSVFFFSNSGVDHKLSPSSFLEDTYVSNNVGIADSIASILERSLIFESNTVVSKSGVSFTSIALKPDFDYAENKQLFEMVISKPTKDINTVIGRHEVVKSANSLLSGFNGVFGFININDLDEKPYFTYRGFLNITEFNQQLISGSMNLSFKNTEGRMVYVSRKFEAQRKESITLQ</sequence>
<protein>
    <submittedName>
        <fullName evidence="1">Uncharacterized protein</fullName>
    </submittedName>
</protein>
<reference evidence="2" key="1">
    <citation type="submission" date="2023-07" db="EMBL/GenBank/DDBJ databases">
        <title>Zobellia barbeyronii sp. nov., a new marine flavobacterium, isolated from green and red algae.</title>
        <authorList>
            <person name="Nedashkovskaya O.I."/>
            <person name="Otstavnykh N."/>
            <person name="Zhukova N."/>
            <person name="Guzev K."/>
            <person name="Chausova V."/>
            <person name="Tekutyeva L."/>
            <person name="Mikhailov V."/>
            <person name="Isaeva M."/>
        </authorList>
    </citation>
    <scope>NUCLEOTIDE SEQUENCE [LARGE SCALE GENOMIC DNA]</scope>
    <source>
        <strain evidence="2">KMM 6746</strain>
    </source>
</reference>
<proteinExistence type="predicted"/>
<accession>A0ABS5WAR3</accession>
<comment type="caution">
    <text evidence="1">The sequence shown here is derived from an EMBL/GenBank/DDBJ whole genome shotgun (WGS) entry which is preliminary data.</text>
</comment>
<evidence type="ECO:0000313" key="1">
    <source>
        <dbReference type="EMBL" id="MBT2160479.1"/>
    </source>
</evidence>
<dbReference type="RefSeq" id="WP_214610685.1">
    <property type="nucleotide sequence ID" value="NZ_JACATN010000001.1"/>
</dbReference>
<dbReference type="Proteomes" id="UP000740413">
    <property type="component" value="Unassembled WGS sequence"/>
</dbReference>
<gene>
    <name evidence="1" type="ORF">HW347_04330</name>
</gene>
<organism evidence="1 2">
    <name type="scientific">Zobellia barbeyronii</name>
    <dbReference type="NCBI Taxonomy" id="2748009"/>
    <lineage>
        <taxon>Bacteria</taxon>
        <taxon>Pseudomonadati</taxon>
        <taxon>Bacteroidota</taxon>
        <taxon>Flavobacteriia</taxon>
        <taxon>Flavobacteriales</taxon>
        <taxon>Flavobacteriaceae</taxon>
        <taxon>Zobellia</taxon>
    </lineage>
</organism>
<name>A0ABS5WAR3_9FLAO</name>
<evidence type="ECO:0000313" key="2">
    <source>
        <dbReference type="Proteomes" id="UP000740413"/>
    </source>
</evidence>